<dbReference type="Proteomes" id="UP001430065">
    <property type="component" value="Unassembled WGS sequence"/>
</dbReference>
<protein>
    <recommendedName>
        <fullName evidence="5">VOC domain-containing protein</fullName>
    </recommendedName>
</protein>
<comment type="caution">
    <text evidence="3">The sequence shown here is derived from an EMBL/GenBank/DDBJ whole genome shotgun (WGS) entry which is preliminary data.</text>
</comment>
<evidence type="ECO:0008006" key="5">
    <source>
        <dbReference type="Google" id="ProtNLM"/>
    </source>
</evidence>
<evidence type="ECO:0000256" key="1">
    <source>
        <dbReference type="ARBA" id="ARBA00022741"/>
    </source>
</evidence>
<keyword evidence="4" id="KW-1185">Reference proteome</keyword>
<reference evidence="3 4" key="1">
    <citation type="submission" date="2020-10" db="EMBL/GenBank/DDBJ databases">
        <title>Phylogeny of dyella-like bacteria.</title>
        <authorList>
            <person name="Fu J."/>
        </authorList>
    </citation>
    <scope>NUCLEOTIDE SEQUENCE [LARGE SCALE GENOMIC DNA]</scope>
    <source>
        <strain evidence="3 4">THG-B117</strain>
    </source>
</reference>
<dbReference type="SUPFAM" id="SSF50465">
    <property type="entry name" value="EF-Tu/eEF-1alpha/eIF2-gamma C-terminal domain"/>
    <property type="match status" value="1"/>
</dbReference>
<dbReference type="RefSeq" id="WP_204638191.1">
    <property type="nucleotide sequence ID" value="NZ_JADIKC010000015.1"/>
</dbReference>
<keyword evidence="1" id="KW-0547">Nucleotide-binding</keyword>
<accession>A0ABS2JZ94</accession>
<evidence type="ECO:0000313" key="3">
    <source>
        <dbReference type="EMBL" id="MBM7123670.1"/>
    </source>
</evidence>
<proteinExistence type="predicted"/>
<sequence>MQRLSVVIDDFEAAIRIFSEAEGGRKTPPYNGIRWDFSYASDEDSNQLYMIWPDFFSPSGDSLAKDSPLPIGVELSARMTVVNDEMRAEVHRARIVPGLEFYCHEGPKRVAVGRVTRITGLHDVRTRRG</sequence>
<gene>
    <name evidence="3" type="ORF">ISP20_21070</name>
</gene>
<dbReference type="InterPro" id="IPR009001">
    <property type="entry name" value="Transl_elong_EF1A/Init_IF2_C"/>
</dbReference>
<dbReference type="Gene3D" id="2.40.30.10">
    <property type="entry name" value="Translation factors"/>
    <property type="match status" value="1"/>
</dbReference>
<evidence type="ECO:0000256" key="2">
    <source>
        <dbReference type="ARBA" id="ARBA00023134"/>
    </source>
</evidence>
<organism evidence="3 4">
    <name type="scientific">Dyella kyungheensis</name>
    <dbReference type="NCBI Taxonomy" id="1242174"/>
    <lineage>
        <taxon>Bacteria</taxon>
        <taxon>Pseudomonadati</taxon>
        <taxon>Pseudomonadota</taxon>
        <taxon>Gammaproteobacteria</taxon>
        <taxon>Lysobacterales</taxon>
        <taxon>Rhodanobacteraceae</taxon>
        <taxon>Dyella</taxon>
    </lineage>
</organism>
<dbReference type="EMBL" id="JADIKC010000015">
    <property type="protein sequence ID" value="MBM7123670.1"/>
    <property type="molecule type" value="Genomic_DNA"/>
</dbReference>
<name>A0ABS2JZ94_9GAMM</name>
<evidence type="ECO:0000313" key="4">
    <source>
        <dbReference type="Proteomes" id="UP001430065"/>
    </source>
</evidence>
<keyword evidence="2" id="KW-0342">GTP-binding</keyword>